<evidence type="ECO:0000256" key="1">
    <source>
        <dbReference type="PROSITE-ProRule" id="PRU00169"/>
    </source>
</evidence>
<dbReference type="SUPFAM" id="SSF141868">
    <property type="entry name" value="EAL domain-like"/>
    <property type="match status" value="1"/>
</dbReference>
<dbReference type="Pfam" id="PF00563">
    <property type="entry name" value="EAL"/>
    <property type="match status" value="1"/>
</dbReference>
<dbReference type="Proteomes" id="UP000283709">
    <property type="component" value="Unassembled WGS sequence"/>
</dbReference>
<dbReference type="PANTHER" id="PTHR44757">
    <property type="entry name" value="DIGUANYLATE CYCLASE DGCP"/>
    <property type="match status" value="1"/>
</dbReference>
<feature type="domain" description="Response regulatory" evidence="2">
    <location>
        <begin position="28"/>
        <end position="152"/>
    </location>
</feature>
<keyword evidence="1" id="KW-0597">Phosphoprotein</keyword>
<dbReference type="InterPro" id="IPR035919">
    <property type="entry name" value="EAL_sf"/>
</dbReference>
<dbReference type="GO" id="GO:0000160">
    <property type="term" value="P:phosphorelay signal transduction system"/>
    <property type="evidence" value="ECO:0007669"/>
    <property type="project" value="InterPro"/>
</dbReference>
<protein>
    <recommendedName>
        <fullName evidence="6">EAL domain, c-di-GMP-specific phosphodiesterase class I (Or its enzymatically inactive variant)</fullName>
    </recommendedName>
</protein>
<dbReference type="Gene3D" id="3.40.50.2300">
    <property type="match status" value="1"/>
</dbReference>
<dbReference type="RefSeq" id="WP_183081349.1">
    <property type="nucleotide sequence ID" value="NZ_MCAS01000011.1"/>
</dbReference>
<dbReference type="AlphaFoldDB" id="A0A3R7E7J0"/>
<evidence type="ECO:0000313" key="5">
    <source>
        <dbReference type="Proteomes" id="UP000283709"/>
    </source>
</evidence>
<dbReference type="InterPro" id="IPR052155">
    <property type="entry name" value="Biofilm_reg_signaling"/>
</dbReference>
<proteinExistence type="predicted"/>
<dbReference type="PROSITE" id="PS50110">
    <property type="entry name" value="RESPONSE_REGULATORY"/>
    <property type="match status" value="1"/>
</dbReference>
<dbReference type="PROSITE" id="PS50883">
    <property type="entry name" value="EAL"/>
    <property type="match status" value="1"/>
</dbReference>
<dbReference type="EMBL" id="MCAS01000011">
    <property type="protein sequence ID" value="RKF47099.1"/>
    <property type="molecule type" value="Genomic_DNA"/>
</dbReference>
<evidence type="ECO:0000259" key="2">
    <source>
        <dbReference type="PROSITE" id="PS50110"/>
    </source>
</evidence>
<evidence type="ECO:0000259" key="3">
    <source>
        <dbReference type="PROSITE" id="PS50883"/>
    </source>
</evidence>
<dbReference type="CDD" id="cd01948">
    <property type="entry name" value="EAL"/>
    <property type="match status" value="1"/>
</dbReference>
<name>A0A3R7E7J0_9BURK</name>
<dbReference type="SMART" id="SM00052">
    <property type="entry name" value="EAL"/>
    <property type="match status" value="1"/>
</dbReference>
<dbReference type="InterPro" id="IPR001633">
    <property type="entry name" value="EAL_dom"/>
</dbReference>
<dbReference type="InterPro" id="IPR001789">
    <property type="entry name" value="Sig_transdc_resp-reg_receiver"/>
</dbReference>
<organism evidence="4 5">
    <name type="scientific">Paraburkholderia fungorum</name>
    <dbReference type="NCBI Taxonomy" id="134537"/>
    <lineage>
        <taxon>Bacteria</taxon>
        <taxon>Pseudomonadati</taxon>
        <taxon>Pseudomonadota</taxon>
        <taxon>Betaproteobacteria</taxon>
        <taxon>Burkholderiales</taxon>
        <taxon>Burkholderiaceae</taxon>
        <taxon>Paraburkholderia</taxon>
    </lineage>
</organism>
<evidence type="ECO:0000313" key="4">
    <source>
        <dbReference type="EMBL" id="RKF47099.1"/>
    </source>
</evidence>
<dbReference type="SUPFAM" id="SSF52172">
    <property type="entry name" value="CheY-like"/>
    <property type="match status" value="1"/>
</dbReference>
<dbReference type="SMART" id="SM00448">
    <property type="entry name" value="REC"/>
    <property type="match status" value="1"/>
</dbReference>
<dbReference type="PANTHER" id="PTHR44757:SF2">
    <property type="entry name" value="BIOFILM ARCHITECTURE MAINTENANCE PROTEIN MBAA"/>
    <property type="match status" value="1"/>
</dbReference>
<comment type="caution">
    <text evidence="4">The sequence shown here is derived from an EMBL/GenBank/DDBJ whole genome shotgun (WGS) entry which is preliminary data.</text>
</comment>
<feature type="domain" description="EAL" evidence="3">
    <location>
        <begin position="186"/>
        <end position="424"/>
    </location>
</feature>
<feature type="modified residue" description="4-aspartylphosphate" evidence="1">
    <location>
        <position position="83"/>
    </location>
</feature>
<accession>A0A3R7E7J0</accession>
<sequence length="424" mass="46012">MNTPSWLRQVAATDAAQDRSMPAEPGWTVLLVDDDPEIHEVTRMVLADATFANRPIGLASAFSAAEAKTYLATHPDTALILLDVVMEADHAGLELVRHTREIIRNRDVQIVLRTGQPGMAPERDVIVQYDINGYFLKTELTAQKLTSIVVAGLRAYQYIKALQPGHASPATSAARSLVEPQEQERRARIVADLVTAAQTGLVGVQALPQVELASSAVLGVEIQPAWTTREGVLRPAEIVALTDDVGLHLSLDTLLLRRACELARDWRNNRTPAPRVSVPLLSTRLDDVELTALVKQCLDDTGLDGAALDLQLSGAVLRRMRTAARALQAEGVSITLVDFGPELISLSGLHGLRPDRIRIHPTFVRDVTHEPERAAVARSIVALAHTLGMSVIADGIASDDDLQFFRWEGCDFGQGEALAAAWSL</sequence>
<gene>
    <name evidence="4" type="ORF">BCY88_24400</name>
</gene>
<dbReference type="InterPro" id="IPR011006">
    <property type="entry name" value="CheY-like_superfamily"/>
</dbReference>
<evidence type="ECO:0008006" key="6">
    <source>
        <dbReference type="Google" id="ProtNLM"/>
    </source>
</evidence>
<dbReference type="Gene3D" id="3.20.20.450">
    <property type="entry name" value="EAL domain"/>
    <property type="match status" value="1"/>
</dbReference>
<reference evidence="4 5" key="1">
    <citation type="submission" date="2016-07" db="EMBL/GenBank/DDBJ databases">
        <title>Genome analysis of Burkholderia fungorum ES3-20.</title>
        <authorList>
            <person name="Xu D."/>
            <person name="Yao R."/>
            <person name="Zheng S."/>
        </authorList>
    </citation>
    <scope>NUCLEOTIDE SEQUENCE [LARGE SCALE GENOMIC DNA]</scope>
    <source>
        <strain evidence="4 5">ES3-20</strain>
    </source>
</reference>